<evidence type="ECO:0000313" key="2">
    <source>
        <dbReference type="EMBL" id="RRG19553.1"/>
    </source>
</evidence>
<accession>A0A425XXU7</accession>
<gene>
    <name evidence="2" type="ORF">DWB61_15190</name>
</gene>
<keyword evidence="1" id="KW-1133">Transmembrane helix</keyword>
<keyword evidence="1" id="KW-0812">Transmembrane</keyword>
<reference evidence="2 3" key="1">
    <citation type="submission" date="2018-07" db="EMBL/GenBank/DDBJ databases">
        <title>Draft genome sequence of Ancylomarina sp. M1P.</title>
        <authorList>
            <person name="Yadav S."/>
            <person name="Villanueva L."/>
            <person name="Damste J.S.S."/>
        </authorList>
    </citation>
    <scope>NUCLEOTIDE SEQUENCE [LARGE SCALE GENOMIC DNA]</scope>
    <source>
        <strain evidence="2 3">M1P</strain>
    </source>
</reference>
<dbReference type="EMBL" id="QQWG01000019">
    <property type="protein sequence ID" value="RRG19553.1"/>
    <property type="molecule type" value="Genomic_DNA"/>
</dbReference>
<protein>
    <submittedName>
        <fullName evidence="2">Uncharacterized protein</fullName>
    </submittedName>
</protein>
<organism evidence="2 3">
    <name type="scientific">Ancylomarina euxinus</name>
    <dbReference type="NCBI Taxonomy" id="2283627"/>
    <lineage>
        <taxon>Bacteria</taxon>
        <taxon>Pseudomonadati</taxon>
        <taxon>Bacteroidota</taxon>
        <taxon>Bacteroidia</taxon>
        <taxon>Marinilabiliales</taxon>
        <taxon>Marinifilaceae</taxon>
        <taxon>Ancylomarina</taxon>
    </lineage>
</organism>
<dbReference type="RefSeq" id="WP_125031739.1">
    <property type="nucleotide sequence ID" value="NZ_JAPXVP010000017.1"/>
</dbReference>
<evidence type="ECO:0000256" key="1">
    <source>
        <dbReference type="SAM" id="Phobius"/>
    </source>
</evidence>
<sequence length="70" mass="8191">MNAKNNFNDPMDRNPANWRGVFYYNPKDPRIRVPKQDPMRGWTLNFASPYAYVFIIAIMGIIAFSMYLGL</sequence>
<dbReference type="Proteomes" id="UP000285794">
    <property type="component" value="Unassembled WGS sequence"/>
</dbReference>
<dbReference type="OrthoDB" id="157646at2"/>
<dbReference type="AlphaFoldDB" id="A0A425XXU7"/>
<comment type="caution">
    <text evidence="2">The sequence shown here is derived from an EMBL/GenBank/DDBJ whole genome shotgun (WGS) entry which is preliminary data.</text>
</comment>
<keyword evidence="3" id="KW-1185">Reference proteome</keyword>
<evidence type="ECO:0000313" key="3">
    <source>
        <dbReference type="Proteomes" id="UP000285794"/>
    </source>
</evidence>
<keyword evidence="1" id="KW-0472">Membrane</keyword>
<name>A0A425XXU7_9BACT</name>
<feature type="transmembrane region" description="Helical" evidence="1">
    <location>
        <begin position="49"/>
        <end position="69"/>
    </location>
</feature>
<proteinExistence type="predicted"/>